<accession>A0A4P9VXP6</accession>
<evidence type="ECO:0000313" key="1">
    <source>
        <dbReference type="EMBL" id="RKO83705.1"/>
    </source>
</evidence>
<dbReference type="Proteomes" id="UP000269721">
    <property type="component" value="Unassembled WGS sequence"/>
</dbReference>
<evidence type="ECO:0000313" key="2">
    <source>
        <dbReference type="Proteomes" id="UP000269721"/>
    </source>
</evidence>
<protein>
    <recommendedName>
        <fullName evidence="3">Tetratricopeptide repeat protein</fullName>
    </recommendedName>
</protein>
<dbReference type="AlphaFoldDB" id="A0A4P9VXP6"/>
<proteinExistence type="predicted"/>
<name>A0A4P9VXP6_9FUNG</name>
<gene>
    <name evidence="1" type="ORF">BDK51DRAFT_41880</name>
</gene>
<sequence length="204" mass="22194">MTSPMPGTTEREIANILEAAAAAQRSRDWRTCADLYRTAFDLLGPESGYEALGNFTTILRALRITPPGTGDIAFMRRILRTDANSPLHRALCGFTIGSLYSLEGHLQAAASRFRRSIAIAESASGADRDAVAMSGPPQVRVSALLDELLRILREDLASIEGRLSKWTPLERRCASIGAQASTRIVPRTKGRGRISLVEEDQSVV</sequence>
<keyword evidence="2" id="KW-1185">Reference proteome</keyword>
<dbReference type="EMBL" id="ML000929">
    <property type="protein sequence ID" value="RKO83705.1"/>
    <property type="molecule type" value="Genomic_DNA"/>
</dbReference>
<evidence type="ECO:0008006" key="3">
    <source>
        <dbReference type="Google" id="ProtNLM"/>
    </source>
</evidence>
<reference evidence="2" key="1">
    <citation type="journal article" date="2018" name="Nat. Microbiol.">
        <title>Leveraging single-cell genomics to expand the fungal tree of life.</title>
        <authorList>
            <person name="Ahrendt S.R."/>
            <person name="Quandt C.A."/>
            <person name="Ciobanu D."/>
            <person name="Clum A."/>
            <person name="Salamov A."/>
            <person name="Andreopoulos B."/>
            <person name="Cheng J.F."/>
            <person name="Woyke T."/>
            <person name="Pelin A."/>
            <person name="Henrissat B."/>
            <person name="Reynolds N.K."/>
            <person name="Benny G.L."/>
            <person name="Smith M.E."/>
            <person name="James T.Y."/>
            <person name="Grigoriev I.V."/>
        </authorList>
    </citation>
    <scope>NUCLEOTIDE SEQUENCE [LARGE SCALE GENOMIC DNA]</scope>
</reference>
<organism evidence="1 2">
    <name type="scientific">Blyttiomyces helicus</name>
    <dbReference type="NCBI Taxonomy" id="388810"/>
    <lineage>
        <taxon>Eukaryota</taxon>
        <taxon>Fungi</taxon>
        <taxon>Fungi incertae sedis</taxon>
        <taxon>Chytridiomycota</taxon>
        <taxon>Chytridiomycota incertae sedis</taxon>
        <taxon>Chytridiomycetes</taxon>
        <taxon>Chytridiomycetes incertae sedis</taxon>
        <taxon>Blyttiomyces</taxon>
    </lineage>
</organism>